<protein>
    <submittedName>
        <fullName evidence="1">Uncharacterized protein</fullName>
    </submittedName>
</protein>
<dbReference type="Proteomes" id="UP000221216">
    <property type="component" value="Segment"/>
</dbReference>
<name>A0A1W6JTI0_9CAUD</name>
<evidence type="ECO:0000313" key="2">
    <source>
        <dbReference type="Proteomes" id="UP000221216"/>
    </source>
</evidence>
<reference evidence="1 2" key="1">
    <citation type="submission" date="2017-03" db="EMBL/GenBank/DDBJ databases">
        <title>Isolation of lytic bacteriophages infecting Shewanella putrefaciens and Shewanella baltica for biocontrol of fish and shrimp spoilage during chilled storage.</title>
        <authorList>
            <person name="Yang Z."/>
            <person name="Tao X."/>
            <person name="Gao L."/>
            <person name="Rao S."/>
        </authorList>
    </citation>
    <scope>NUCLEOTIDE SEQUENCE [LARGE SCALE GENOMIC DNA]</scope>
</reference>
<proteinExistence type="predicted"/>
<dbReference type="EMBL" id="KY709296">
    <property type="protein sequence ID" value="ARM70579.1"/>
    <property type="molecule type" value="Genomic_DNA"/>
</dbReference>
<keyword evidence="2" id="KW-1185">Reference proteome</keyword>
<evidence type="ECO:0000313" key="1">
    <source>
        <dbReference type="EMBL" id="ARM70579.1"/>
    </source>
</evidence>
<accession>A0A1W6JTI0</accession>
<sequence length="32" mass="3898">MFDLIRSYEQDEVQIDFAVNTEELRKEFESCL</sequence>
<gene>
    <name evidence="1" type="ORF">SppYZU05_53</name>
</gene>
<organism evidence="1 2">
    <name type="scientific">Shewanella phage SppYZU05</name>
    <dbReference type="NCBI Taxonomy" id="1970795"/>
    <lineage>
        <taxon>Viruses</taxon>
        <taxon>Duplodnaviria</taxon>
        <taxon>Heunggongvirae</taxon>
        <taxon>Uroviricota</taxon>
        <taxon>Caudoviricetes</taxon>
        <taxon>Chaseviridae</taxon>
        <taxon>Nefertitivirinae</taxon>
        <taxon>Yushanvirus</taxon>
        <taxon>Yushanvirus SppYZU05</taxon>
    </lineage>
</organism>